<dbReference type="Gene3D" id="3.30.70.1230">
    <property type="entry name" value="Nucleotide cyclase"/>
    <property type="match status" value="1"/>
</dbReference>
<dbReference type="PANTHER" id="PTHR43081">
    <property type="entry name" value="ADENYLATE CYCLASE, TERMINAL-DIFFERENTIATION SPECIFIC-RELATED"/>
    <property type="match status" value="1"/>
</dbReference>
<dbReference type="PANTHER" id="PTHR43081:SF19">
    <property type="entry name" value="PH-SENSITIVE ADENYLATE CYCLASE RV1264"/>
    <property type="match status" value="1"/>
</dbReference>
<evidence type="ECO:0000313" key="4">
    <source>
        <dbReference type="Proteomes" id="UP000251891"/>
    </source>
</evidence>
<evidence type="ECO:0000256" key="1">
    <source>
        <dbReference type="ARBA" id="ARBA00005381"/>
    </source>
</evidence>
<reference evidence="3 4" key="1">
    <citation type="submission" date="2018-06" db="EMBL/GenBank/DDBJ databases">
        <title>Actinomadura craniellae sp. nov. isolated from marine sponge Craniella sp.</title>
        <authorList>
            <person name="Li L."/>
            <person name="Xu Q.H."/>
            <person name="Lin H.W."/>
            <person name="Lu Y.H."/>
        </authorList>
    </citation>
    <scope>NUCLEOTIDE SEQUENCE [LARGE SCALE GENOMIC DNA]</scope>
    <source>
        <strain evidence="3 4">LHW63021</strain>
    </source>
</reference>
<dbReference type="Pfam" id="PF00211">
    <property type="entry name" value="Guanylate_cyc"/>
    <property type="match status" value="1"/>
</dbReference>
<dbReference type="SUPFAM" id="SSF55073">
    <property type="entry name" value="Nucleotide cyclase"/>
    <property type="match status" value="1"/>
</dbReference>
<protein>
    <submittedName>
        <fullName evidence="3">Adenylate/guanylate cyclase domain-containing protein</fullName>
    </submittedName>
</protein>
<accession>A0A365H622</accession>
<proteinExistence type="inferred from homology"/>
<dbReference type="GO" id="GO:0035556">
    <property type="term" value="P:intracellular signal transduction"/>
    <property type="evidence" value="ECO:0007669"/>
    <property type="project" value="InterPro"/>
</dbReference>
<dbReference type="Proteomes" id="UP000251891">
    <property type="component" value="Unassembled WGS sequence"/>
</dbReference>
<dbReference type="SMART" id="SM00044">
    <property type="entry name" value="CYCc"/>
    <property type="match status" value="1"/>
</dbReference>
<organism evidence="3 4">
    <name type="scientific">Actinomadura craniellae</name>
    <dbReference type="NCBI Taxonomy" id="2231787"/>
    <lineage>
        <taxon>Bacteria</taxon>
        <taxon>Bacillati</taxon>
        <taxon>Actinomycetota</taxon>
        <taxon>Actinomycetes</taxon>
        <taxon>Streptosporangiales</taxon>
        <taxon>Thermomonosporaceae</taxon>
        <taxon>Actinomadura</taxon>
    </lineage>
</organism>
<dbReference type="PROSITE" id="PS50125">
    <property type="entry name" value="GUANYLATE_CYCLASE_2"/>
    <property type="match status" value="1"/>
</dbReference>
<dbReference type="InterPro" id="IPR029787">
    <property type="entry name" value="Nucleotide_cyclase"/>
</dbReference>
<keyword evidence="4" id="KW-1185">Reference proteome</keyword>
<dbReference type="InterPro" id="IPR050697">
    <property type="entry name" value="Adenylyl/Guanylyl_Cyclase_3/4"/>
</dbReference>
<dbReference type="EMBL" id="QLYX01000005">
    <property type="protein sequence ID" value="RAY14564.1"/>
    <property type="molecule type" value="Genomic_DNA"/>
</dbReference>
<evidence type="ECO:0000313" key="3">
    <source>
        <dbReference type="EMBL" id="RAY14564.1"/>
    </source>
</evidence>
<gene>
    <name evidence="3" type="ORF">DPM19_12370</name>
</gene>
<feature type="domain" description="Guanylate cyclase" evidence="2">
    <location>
        <begin position="173"/>
        <end position="282"/>
    </location>
</feature>
<dbReference type="InterPro" id="IPR001054">
    <property type="entry name" value="A/G_cyclase"/>
</dbReference>
<dbReference type="CDD" id="cd07302">
    <property type="entry name" value="CHD"/>
    <property type="match status" value="1"/>
</dbReference>
<comment type="caution">
    <text evidence="3">The sequence shown here is derived from an EMBL/GenBank/DDBJ whole genome shotgun (WGS) entry which is preliminary data.</text>
</comment>
<sequence>MVSTSDQDVVEILLGGPPRHTRAEVEQLSGISQEFGLRIWRALGFPAPGEDEIAFTDHDVEALREIRELLGSDLIDEEMVLTLSRAVGTTMGRLANWLGGVWLQRMAEAVPDGEPVDETLVAAALTATAELRPSFERLLMHGWRRQLAAAGLRTMSTAAAATADPGAGTALLTVGFADVVSFTRLSRQMDGDELAGFVERFEAVAAEIIAELGGRLVKTLGDEVLFTADDPARAAEIGLLIAERCDADAAFPRVRVGLAYGEVILRLGDVFGTPVNLAARLTAIAYSGSVLVDSALALTLANTAPYATSGLRPRHLQGLGKVRPYTLRRG</sequence>
<dbReference type="AlphaFoldDB" id="A0A365H622"/>
<dbReference type="GO" id="GO:0004016">
    <property type="term" value="F:adenylate cyclase activity"/>
    <property type="evidence" value="ECO:0007669"/>
    <property type="project" value="UniProtKB-ARBA"/>
</dbReference>
<evidence type="ECO:0000259" key="2">
    <source>
        <dbReference type="PROSITE" id="PS50125"/>
    </source>
</evidence>
<comment type="similarity">
    <text evidence="1">Belongs to the adenylyl cyclase class-3 family.</text>
</comment>
<dbReference type="GO" id="GO:0006171">
    <property type="term" value="P:cAMP biosynthetic process"/>
    <property type="evidence" value="ECO:0007669"/>
    <property type="project" value="TreeGrafter"/>
</dbReference>
<name>A0A365H622_9ACTN</name>
<dbReference type="OrthoDB" id="310836at2"/>